<accession>A0A4R8W8S8</accession>
<name>A0A4R8W8S8_9MICO</name>
<keyword evidence="2" id="KW-0812">Transmembrane</keyword>
<feature type="transmembrane region" description="Helical" evidence="2">
    <location>
        <begin position="217"/>
        <end position="235"/>
    </location>
</feature>
<organism evidence="3 4">
    <name type="scientific">Cryobacterium mannosilyticum</name>
    <dbReference type="NCBI Taxonomy" id="1259190"/>
    <lineage>
        <taxon>Bacteria</taxon>
        <taxon>Bacillati</taxon>
        <taxon>Actinomycetota</taxon>
        <taxon>Actinomycetes</taxon>
        <taxon>Micrococcales</taxon>
        <taxon>Microbacteriaceae</taxon>
        <taxon>Cryobacterium</taxon>
    </lineage>
</organism>
<feature type="transmembrane region" description="Helical" evidence="2">
    <location>
        <begin position="121"/>
        <end position="140"/>
    </location>
</feature>
<proteinExistence type="predicted"/>
<evidence type="ECO:0000256" key="2">
    <source>
        <dbReference type="SAM" id="Phobius"/>
    </source>
</evidence>
<protein>
    <submittedName>
        <fullName evidence="3">Uncharacterized protein</fullName>
    </submittedName>
</protein>
<keyword evidence="2" id="KW-1133">Transmembrane helix</keyword>
<keyword evidence="4" id="KW-1185">Reference proteome</keyword>
<reference evidence="3 4" key="1">
    <citation type="submission" date="2019-03" db="EMBL/GenBank/DDBJ databases">
        <title>Genomics of glacier-inhabiting Cryobacterium strains.</title>
        <authorList>
            <person name="Liu Q."/>
            <person name="Xin Y.-H."/>
        </authorList>
    </citation>
    <scope>NUCLEOTIDE SEQUENCE [LARGE SCALE GENOMIC DNA]</scope>
    <source>
        <strain evidence="3 4">RHLT2-21</strain>
    </source>
</reference>
<dbReference type="AlphaFoldDB" id="A0A4R8W8S8"/>
<evidence type="ECO:0000313" key="4">
    <source>
        <dbReference type="Proteomes" id="UP000297643"/>
    </source>
</evidence>
<feature type="transmembrane region" description="Helical" evidence="2">
    <location>
        <begin position="247"/>
        <end position="271"/>
    </location>
</feature>
<comment type="caution">
    <text evidence="3">The sequence shown here is derived from an EMBL/GenBank/DDBJ whole genome shotgun (WGS) entry which is preliminary data.</text>
</comment>
<keyword evidence="2" id="KW-0472">Membrane</keyword>
<feature type="transmembrane region" description="Helical" evidence="2">
    <location>
        <begin position="160"/>
        <end position="183"/>
    </location>
</feature>
<feature type="region of interest" description="Disordered" evidence="1">
    <location>
        <begin position="1"/>
        <end position="21"/>
    </location>
</feature>
<dbReference type="EMBL" id="SOFM01000021">
    <property type="protein sequence ID" value="TFC04602.1"/>
    <property type="molecule type" value="Genomic_DNA"/>
</dbReference>
<evidence type="ECO:0000313" key="3">
    <source>
        <dbReference type="EMBL" id="TFC04602.1"/>
    </source>
</evidence>
<feature type="transmembrane region" description="Helical" evidence="2">
    <location>
        <begin position="70"/>
        <end position="91"/>
    </location>
</feature>
<dbReference type="RefSeq" id="WP_134508246.1">
    <property type="nucleotide sequence ID" value="NZ_SOFM01000021.1"/>
</dbReference>
<evidence type="ECO:0000256" key="1">
    <source>
        <dbReference type="SAM" id="MobiDB-lite"/>
    </source>
</evidence>
<dbReference type="Proteomes" id="UP000297643">
    <property type="component" value="Unassembled WGS sequence"/>
</dbReference>
<gene>
    <name evidence="3" type="ORF">E3O32_07760</name>
</gene>
<feature type="transmembrane region" description="Helical" evidence="2">
    <location>
        <begin position="28"/>
        <end position="50"/>
    </location>
</feature>
<sequence length="284" mass="30528">MATPSRIPASPAKRKGGSQPPSIPSPRLFYVAGGLLGAAAAAVFIWLYLVGLSGSLMVELLPFLGKDFNYPSLPGVILLFTGVALFFGEMFRRGRLSQRRRTFLQGGSVGLEMSPTPLRYALLWMLLPVVVYLLIIPLAVHAETSGSAWGATVRGASEDFWTLLSLYGFLAAGCVGVFLASLLKRATYRRLAARGTIPTGGARTFWRLTATQWRLETWFSFISLGLFGVLPLLWHDALAGQKPFDDAALADLTGIAAACAVLAVITVLNAWRSGDPYGFAESVA</sequence>